<feature type="chain" id="PRO_5003722676" description="Secreted protein" evidence="1">
    <location>
        <begin position="29"/>
        <end position="257"/>
    </location>
</feature>
<dbReference type="PATRIC" id="fig|1149862.3.peg.681"/>
<evidence type="ECO:0000256" key="1">
    <source>
        <dbReference type="SAM" id="SignalP"/>
    </source>
</evidence>
<evidence type="ECO:0008006" key="4">
    <source>
        <dbReference type="Google" id="ProtNLM"/>
    </source>
</evidence>
<dbReference type="RefSeq" id="WP_007931306.1">
    <property type="nucleotide sequence ID" value="NZ_AKVJ01000009.1"/>
</dbReference>
<protein>
    <recommendedName>
        <fullName evidence="4">Secreted protein</fullName>
    </recommendedName>
</protein>
<evidence type="ECO:0000313" key="2">
    <source>
        <dbReference type="EMBL" id="EIW20234.1"/>
    </source>
</evidence>
<dbReference type="OrthoDB" id="1678364at2"/>
<dbReference type="Proteomes" id="UP000004324">
    <property type="component" value="Unassembled WGS sequence"/>
</dbReference>
<feature type="signal peptide" evidence="1">
    <location>
        <begin position="1"/>
        <end position="28"/>
    </location>
</feature>
<keyword evidence="1" id="KW-0732">Signal</keyword>
<sequence precursor="true">MNTITKRCLCLFSILMLTVFSPAVLAVAADPAQVNTTFHMTGQVTAPTAIQGFYGIIGDDGVKYQPINLPRKFKKEGLIIQFDAKLKVNTMSTFQWGKIAELSNVTQITSSIAPEERKAIQLLLKRLDSFNTKDLEKLQEIDIVSRQLTKEQFDNWVAKYDHFTLLYVDISDADSTSITGSCYYTRELVNGMTLHGNTDLAAMTFTLSQTSSGWKLTESGSLSNQPIQYSADTLATLKEKSVKKYNTDSLAALWQRI</sequence>
<comment type="caution">
    <text evidence="2">The sequence shown here is derived from an EMBL/GenBank/DDBJ whole genome shotgun (WGS) entry which is preliminary data.</text>
</comment>
<gene>
    <name evidence="2" type="ORF">FB4_2400</name>
</gene>
<accession>I9LI94</accession>
<dbReference type="AlphaFoldDB" id="I9LI94"/>
<proteinExistence type="predicted"/>
<organism evidence="2 3">
    <name type="scientific">Pelosinus fermentans B4</name>
    <dbReference type="NCBI Taxonomy" id="1149862"/>
    <lineage>
        <taxon>Bacteria</taxon>
        <taxon>Bacillati</taxon>
        <taxon>Bacillota</taxon>
        <taxon>Negativicutes</taxon>
        <taxon>Selenomonadales</taxon>
        <taxon>Sporomusaceae</taxon>
        <taxon>Pelosinus</taxon>
    </lineage>
</organism>
<dbReference type="EMBL" id="AKVJ01000009">
    <property type="protein sequence ID" value="EIW20234.1"/>
    <property type="molecule type" value="Genomic_DNA"/>
</dbReference>
<name>I9LI94_9FIRM</name>
<evidence type="ECO:0000313" key="3">
    <source>
        <dbReference type="Proteomes" id="UP000004324"/>
    </source>
</evidence>
<reference evidence="2 3" key="1">
    <citation type="journal article" date="2012" name="J. Bacteriol.">
        <title>Draft Genome Sequences for Two Metal-Reducing Pelosinus fermentans Strains Isolated from a Cr(VI)-Contaminated Site and for Type Strain R7.</title>
        <authorList>
            <person name="Brown S.D."/>
            <person name="Podar M."/>
            <person name="Klingeman D.M."/>
            <person name="Johnson C.M."/>
            <person name="Yang Z.K."/>
            <person name="Utturkar S.M."/>
            <person name="Land M.L."/>
            <person name="Mosher J.J."/>
            <person name="Hurt R.A.Jr."/>
            <person name="Phelps T.J."/>
            <person name="Palumbo A.V."/>
            <person name="Arkin A.P."/>
            <person name="Hazen T.C."/>
            <person name="Elias D.A."/>
        </authorList>
    </citation>
    <scope>NUCLEOTIDE SEQUENCE [LARGE SCALE GENOMIC DNA]</scope>
    <source>
        <strain evidence="2 3">B4</strain>
    </source>
</reference>
<keyword evidence="3" id="KW-1185">Reference proteome</keyword>